<evidence type="ECO:0000256" key="1">
    <source>
        <dbReference type="SAM" id="MobiDB-lite"/>
    </source>
</evidence>
<feature type="compositionally biased region" description="Basic and acidic residues" evidence="1">
    <location>
        <begin position="7"/>
        <end position="23"/>
    </location>
</feature>
<reference evidence="4" key="1">
    <citation type="submission" date="2023-07" db="EMBL/GenBank/DDBJ databases">
        <title>A chromosome-level genome assembly of Lolium multiflorum.</title>
        <authorList>
            <person name="Chen Y."/>
            <person name="Copetti D."/>
            <person name="Kolliker R."/>
            <person name="Studer B."/>
        </authorList>
    </citation>
    <scope>NUCLEOTIDE SEQUENCE</scope>
    <source>
        <strain evidence="4">02402/16</strain>
        <tissue evidence="4">Leaf</tissue>
    </source>
</reference>
<sequence length="894" mass="99618">MGQIHTDGQKIKSELKRTADSDNAHVEEKLAASDKFSGTKSNATSLKMLLAKETSKEVESKSNSPTVIARLMGLVEDFPAKEPVLHHSKSDFRENPSYNHPEQIEKASQQQGQHHSMQPMTQVIDPSCETVEYNDVYEVCEEKARMSISQGQSSQKGRYPENNSGKMDVVPEKFRQEKYLVTKENFLHSRGLQEYLDVLSSEKDLSLKFREEHILARRMSRLHTTPAPPQTRITVLKPMGAVQSDVARQSTTERAIEQNALEIRRFDQRSSSKEGTPSQPSRIVLLRPTPGKPSITKAKLTPKATPFRLIDRKNFNTVLDAHGPTLGSTGVVHDIIRHQQDGHDQRDESLLSSTYSNGYGGDESSFSDSEIDCSGDSEIDDIEEDIGTISDSEACSPISKYSWDYTRRYGSSYSGSSSSRISHFPDSLVIKEAKQRLSERWTMVTCEDISQEQVRLPRSTCTLGEMLSLNEVKKEDVISTKDDKTVESSRKLPRSNSLPVSSHKFDNMVSKVQVSHPESCKPTTDLMRRVSDFLFPKRKTVRQKSTHHTSDSFDEKIEACFGDSKLPASHKLDNNEKLVLCEEKNDVSGRQNFTSTSEGTASVGVPISLICRSRKMDRLGLHEGLNSTRDQPSPTSVLDVPSEDSSCNEPESFGSTNSNNAKAASRSSEIEAIACSLSWDDDTSESPLPGLPRHLPSDVDDGESECHVLVQNIMSSAGLDDDARSSMVFTGWHLPDCPLDPVLCNKLLELRKQRSYQRLLVDCVNIALLEIGENAILSSFSWSKGRTRTWRDNSSAALRVEVWSILKDWIYGARMFVVSRRDNTGILTDRVVKQEVEGSGWVKMMLSQVVDITEQIEVGVLDALVAETVLDFSACSCQRCGIPQQPMNILAAAP</sequence>
<dbReference type="InterPro" id="IPR022212">
    <property type="entry name" value="DUF3741"/>
</dbReference>
<evidence type="ECO:0008006" key="6">
    <source>
        <dbReference type="Google" id="ProtNLM"/>
    </source>
</evidence>
<feature type="compositionally biased region" description="Basic and acidic residues" evidence="1">
    <location>
        <begin position="85"/>
        <end position="94"/>
    </location>
</feature>
<feature type="region of interest" description="Disordered" evidence="1">
    <location>
        <begin position="264"/>
        <end position="293"/>
    </location>
</feature>
<dbReference type="PANTHER" id="PTHR46634">
    <property type="entry name" value="M REDUCTASE II SUBUNIT GAMMA, PUTATIVE (DUF3741)-RELATED"/>
    <property type="match status" value="1"/>
</dbReference>
<dbReference type="Pfam" id="PF14309">
    <property type="entry name" value="DUF4378"/>
    <property type="match status" value="1"/>
</dbReference>
<accession>A0AAD8RAV0</accession>
<feature type="compositionally biased region" description="Polar residues" evidence="1">
    <location>
        <begin position="625"/>
        <end position="636"/>
    </location>
</feature>
<name>A0AAD8RAV0_LOLMU</name>
<evidence type="ECO:0000313" key="5">
    <source>
        <dbReference type="Proteomes" id="UP001231189"/>
    </source>
</evidence>
<feature type="region of interest" description="Disordered" evidence="1">
    <location>
        <begin position="145"/>
        <end position="167"/>
    </location>
</feature>
<feature type="region of interest" description="Disordered" evidence="1">
    <location>
        <begin position="623"/>
        <end position="665"/>
    </location>
</feature>
<feature type="region of interest" description="Disordered" evidence="1">
    <location>
        <begin position="85"/>
        <end position="119"/>
    </location>
</feature>
<organism evidence="4 5">
    <name type="scientific">Lolium multiflorum</name>
    <name type="common">Italian ryegrass</name>
    <name type="synonym">Lolium perenne subsp. multiflorum</name>
    <dbReference type="NCBI Taxonomy" id="4521"/>
    <lineage>
        <taxon>Eukaryota</taxon>
        <taxon>Viridiplantae</taxon>
        <taxon>Streptophyta</taxon>
        <taxon>Embryophyta</taxon>
        <taxon>Tracheophyta</taxon>
        <taxon>Spermatophyta</taxon>
        <taxon>Magnoliopsida</taxon>
        <taxon>Liliopsida</taxon>
        <taxon>Poales</taxon>
        <taxon>Poaceae</taxon>
        <taxon>BOP clade</taxon>
        <taxon>Pooideae</taxon>
        <taxon>Poodae</taxon>
        <taxon>Poeae</taxon>
        <taxon>Poeae Chloroplast Group 2 (Poeae type)</taxon>
        <taxon>Loliodinae</taxon>
        <taxon>Loliinae</taxon>
        <taxon>Lolium</taxon>
    </lineage>
</organism>
<feature type="domain" description="DUF3741" evidence="2">
    <location>
        <begin position="172"/>
        <end position="209"/>
    </location>
</feature>
<feature type="compositionally biased region" description="Polar residues" evidence="1">
    <location>
        <begin position="96"/>
        <end position="119"/>
    </location>
</feature>
<keyword evidence="5" id="KW-1185">Reference proteome</keyword>
<dbReference type="EMBL" id="JAUUTY010000006">
    <property type="protein sequence ID" value="KAK1618105.1"/>
    <property type="molecule type" value="Genomic_DNA"/>
</dbReference>
<evidence type="ECO:0000313" key="4">
    <source>
        <dbReference type="EMBL" id="KAK1618105.1"/>
    </source>
</evidence>
<feature type="compositionally biased region" description="Low complexity" evidence="1">
    <location>
        <begin position="655"/>
        <end position="665"/>
    </location>
</feature>
<evidence type="ECO:0000259" key="3">
    <source>
        <dbReference type="Pfam" id="PF14309"/>
    </source>
</evidence>
<proteinExistence type="predicted"/>
<dbReference type="InterPro" id="IPR025486">
    <property type="entry name" value="DUF4378"/>
</dbReference>
<feature type="domain" description="DUF4378" evidence="3">
    <location>
        <begin position="707"/>
        <end position="867"/>
    </location>
</feature>
<evidence type="ECO:0000259" key="2">
    <source>
        <dbReference type="Pfam" id="PF12552"/>
    </source>
</evidence>
<comment type="caution">
    <text evidence="4">The sequence shown here is derived from an EMBL/GenBank/DDBJ whole genome shotgun (WGS) entry which is preliminary data.</text>
</comment>
<dbReference type="Proteomes" id="UP001231189">
    <property type="component" value="Unassembled WGS sequence"/>
</dbReference>
<dbReference type="Pfam" id="PF12552">
    <property type="entry name" value="DUF3741"/>
    <property type="match status" value="1"/>
</dbReference>
<feature type="region of interest" description="Disordered" evidence="1">
    <location>
        <begin position="1"/>
        <end position="23"/>
    </location>
</feature>
<feature type="compositionally biased region" description="Polar residues" evidence="1">
    <location>
        <begin position="147"/>
        <end position="165"/>
    </location>
</feature>
<protein>
    <recommendedName>
        <fullName evidence="6">DUF4378 domain-containing protein</fullName>
    </recommendedName>
</protein>
<dbReference type="PANTHER" id="PTHR46634:SF7">
    <property type="entry name" value="PHOSPHATIDYLINOSITOL N-ACETYGLUCOSAMINLYTRANSFERASE SUBUNIT P-RELATED"/>
    <property type="match status" value="1"/>
</dbReference>
<dbReference type="AlphaFoldDB" id="A0AAD8RAV0"/>
<gene>
    <name evidence="4" type="ORF">QYE76_023622</name>
</gene>